<dbReference type="PROSITE" id="PS00072">
    <property type="entry name" value="ACYL_COA_DH_1"/>
    <property type="match status" value="1"/>
</dbReference>
<feature type="domain" description="Acyl-CoA dehydrogenase/oxidase N-terminal" evidence="9">
    <location>
        <begin position="25"/>
        <end position="136"/>
    </location>
</feature>
<dbReference type="InterPro" id="IPR009100">
    <property type="entry name" value="AcylCoA_DH/oxidase_NM_dom_sf"/>
</dbReference>
<dbReference type="InterPro" id="IPR037069">
    <property type="entry name" value="AcylCoA_DH/ox_N_sf"/>
</dbReference>
<dbReference type="GO" id="GO:0050660">
    <property type="term" value="F:flavin adenine dinucleotide binding"/>
    <property type="evidence" value="ECO:0007669"/>
    <property type="project" value="InterPro"/>
</dbReference>
<dbReference type="InterPro" id="IPR006091">
    <property type="entry name" value="Acyl-CoA_Oxase/DH_mid-dom"/>
</dbReference>
<dbReference type="STRING" id="467210.HMPREF1866_00886"/>
<dbReference type="EMBL" id="LSDA01000030">
    <property type="protein sequence ID" value="KXB59525.1"/>
    <property type="molecule type" value="Genomic_DNA"/>
</dbReference>
<gene>
    <name evidence="10" type="ORF">HMPREF1866_00886</name>
</gene>
<evidence type="ECO:0000313" key="10">
    <source>
        <dbReference type="EMBL" id="KXB59525.1"/>
    </source>
</evidence>
<dbReference type="PATRIC" id="fig|467210.3.peg.874"/>
<dbReference type="InterPro" id="IPR006089">
    <property type="entry name" value="Acyl-CoA_DH_CS"/>
</dbReference>
<reference evidence="11" key="1">
    <citation type="submission" date="2016-01" db="EMBL/GenBank/DDBJ databases">
        <authorList>
            <person name="Mitreva M."/>
            <person name="Pepin K.H."/>
            <person name="Mihindukulasuriya K.A."/>
            <person name="Fulton R."/>
            <person name="Fronick C."/>
            <person name="O'Laughlin M."/>
            <person name="Miner T."/>
            <person name="Herter B."/>
            <person name="Rosa B.A."/>
            <person name="Cordes M."/>
            <person name="Tomlinson C."/>
            <person name="Wollam A."/>
            <person name="Palsikar V.B."/>
            <person name="Mardis E.R."/>
            <person name="Wilson R.K."/>
        </authorList>
    </citation>
    <scope>NUCLEOTIDE SEQUENCE [LARGE SCALE GENOMIC DNA]</scope>
    <source>
        <strain evidence="11">DNF00896</strain>
    </source>
</reference>
<dbReference type="Gene3D" id="1.20.140.10">
    <property type="entry name" value="Butyryl-CoA Dehydrogenase, subunit A, domain 3"/>
    <property type="match status" value="1"/>
</dbReference>
<proteinExistence type="inferred from homology"/>
<evidence type="ECO:0000259" key="8">
    <source>
        <dbReference type="Pfam" id="PF02770"/>
    </source>
</evidence>
<feature type="domain" description="Acyl-CoA dehydrogenase/oxidase C-terminal" evidence="7">
    <location>
        <begin position="248"/>
        <end position="395"/>
    </location>
</feature>
<dbReference type="Gene3D" id="1.10.540.10">
    <property type="entry name" value="Acyl-CoA dehydrogenase/oxidase, N-terminal domain"/>
    <property type="match status" value="1"/>
</dbReference>
<keyword evidence="5 6" id="KW-0560">Oxidoreductase</keyword>
<dbReference type="Pfam" id="PF02771">
    <property type="entry name" value="Acyl-CoA_dh_N"/>
    <property type="match status" value="1"/>
</dbReference>
<dbReference type="InterPro" id="IPR009075">
    <property type="entry name" value="AcylCo_DH/oxidase_C"/>
</dbReference>
<dbReference type="PANTHER" id="PTHR43884">
    <property type="entry name" value="ACYL-COA DEHYDROGENASE"/>
    <property type="match status" value="1"/>
</dbReference>
<dbReference type="InterPro" id="IPR013786">
    <property type="entry name" value="AcylCoA_DH/ox_N"/>
</dbReference>
<evidence type="ECO:0000256" key="6">
    <source>
        <dbReference type="RuleBase" id="RU362125"/>
    </source>
</evidence>
<dbReference type="SUPFAM" id="SSF56645">
    <property type="entry name" value="Acyl-CoA dehydrogenase NM domain-like"/>
    <property type="match status" value="1"/>
</dbReference>
<evidence type="ECO:0000259" key="7">
    <source>
        <dbReference type="Pfam" id="PF00441"/>
    </source>
</evidence>
<evidence type="ECO:0000256" key="5">
    <source>
        <dbReference type="ARBA" id="ARBA00023002"/>
    </source>
</evidence>
<evidence type="ECO:0000313" key="11">
    <source>
        <dbReference type="Proteomes" id="UP000070394"/>
    </source>
</evidence>
<keyword evidence="4 6" id="KW-0274">FAD</keyword>
<dbReference type="Pfam" id="PF00441">
    <property type="entry name" value="Acyl-CoA_dh_1"/>
    <property type="match status" value="1"/>
</dbReference>
<dbReference type="Gene3D" id="2.40.110.10">
    <property type="entry name" value="Butyryl-CoA Dehydrogenase, subunit A, domain 2"/>
    <property type="match status" value="1"/>
</dbReference>
<comment type="caution">
    <text evidence="10">The sequence shown here is derived from an EMBL/GenBank/DDBJ whole genome shotgun (WGS) entry which is preliminary data.</text>
</comment>
<evidence type="ECO:0000256" key="4">
    <source>
        <dbReference type="ARBA" id="ARBA00022827"/>
    </source>
</evidence>
<protein>
    <submittedName>
        <fullName evidence="10">Putative butyryl-CoA dehydrogenase</fullName>
    </submittedName>
</protein>
<dbReference type="PROSITE" id="PS00073">
    <property type="entry name" value="ACYL_COA_DH_2"/>
    <property type="match status" value="1"/>
</dbReference>
<evidence type="ECO:0000256" key="3">
    <source>
        <dbReference type="ARBA" id="ARBA00022630"/>
    </source>
</evidence>
<dbReference type="SUPFAM" id="SSF47203">
    <property type="entry name" value="Acyl-CoA dehydrogenase C-terminal domain-like"/>
    <property type="match status" value="1"/>
</dbReference>
<dbReference type="FunFam" id="2.40.110.10:FF:000001">
    <property type="entry name" value="Acyl-CoA dehydrogenase, mitochondrial"/>
    <property type="match status" value="1"/>
</dbReference>
<name>A0A133ZVR9_9FIRM</name>
<evidence type="ECO:0000259" key="9">
    <source>
        <dbReference type="Pfam" id="PF02771"/>
    </source>
</evidence>
<dbReference type="GO" id="GO:0003995">
    <property type="term" value="F:acyl-CoA dehydrogenase activity"/>
    <property type="evidence" value="ECO:0007669"/>
    <property type="project" value="InterPro"/>
</dbReference>
<keyword evidence="3 6" id="KW-0285">Flavoprotein</keyword>
<keyword evidence="11" id="KW-1185">Reference proteome</keyword>
<comment type="cofactor">
    <cofactor evidence="1 6">
        <name>FAD</name>
        <dbReference type="ChEBI" id="CHEBI:57692"/>
    </cofactor>
</comment>
<dbReference type="Proteomes" id="UP000070394">
    <property type="component" value="Unassembled WGS sequence"/>
</dbReference>
<dbReference type="InterPro" id="IPR036250">
    <property type="entry name" value="AcylCo_DH-like_C"/>
</dbReference>
<dbReference type="PIRSF" id="PIRSF016578">
    <property type="entry name" value="HsaA"/>
    <property type="match status" value="1"/>
</dbReference>
<evidence type="ECO:0000256" key="1">
    <source>
        <dbReference type="ARBA" id="ARBA00001974"/>
    </source>
</evidence>
<feature type="domain" description="Acyl-CoA oxidase/dehydrogenase middle" evidence="8">
    <location>
        <begin position="140"/>
        <end position="235"/>
    </location>
</feature>
<comment type="similarity">
    <text evidence="2 6">Belongs to the acyl-CoA dehydrogenase family.</text>
</comment>
<organism evidence="10 11">
    <name type="scientific">Lachnoanaerobaculum saburreum</name>
    <dbReference type="NCBI Taxonomy" id="467210"/>
    <lineage>
        <taxon>Bacteria</taxon>
        <taxon>Bacillati</taxon>
        <taxon>Bacillota</taxon>
        <taxon>Clostridia</taxon>
        <taxon>Lachnospirales</taxon>
        <taxon>Lachnospiraceae</taxon>
        <taxon>Lachnoanaerobaculum</taxon>
    </lineage>
</organism>
<dbReference type="Pfam" id="PF02770">
    <property type="entry name" value="Acyl-CoA_dh_M"/>
    <property type="match status" value="1"/>
</dbReference>
<evidence type="ECO:0000256" key="2">
    <source>
        <dbReference type="ARBA" id="ARBA00009347"/>
    </source>
</evidence>
<accession>A0A133ZVR9</accession>
<dbReference type="FunFam" id="1.20.140.10:FF:000004">
    <property type="entry name" value="Acyl-CoA dehydrogenase FadE25"/>
    <property type="match status" value="1"/>
</dbReference>
<dbReference type="PANTHER" id="PTHR43884:SF12">
    <property type="entry name" value="ISOVALERYL-COA DEHYDROGENASE, MITOCHONDRIAL-RELATED"/>
    <property type="match status" value="1"/>
</dbReference>
<sequence>MAQKVFIKSLKYHRENKNMYSFELTDYQKEIRDRARRFAQEELLKDVLDRDRTEKYNMNLIKKLGDVGLIGLQFDKKYGGHGDDYLAFLLVVEELSKVDSAFGISYAISSTFTTGIDSFGNEEQKMHCMPRLFSGDAIGCFALTEPDAGSDAGSAKTEAIRSGDKFILNGKKHYITNSAVADYCMLIANTDLSKGSKGLTAFLVDLKETPGISIGHIENKCGICSAKVAEVNIDNAIIPASAMIGEEGKGFRYALSALNAGRLGVAAQGLGLAQGAFDICKEYMKERVQFGKPIYKNQYIAFKMADIQTEIDMCRLLLYKGAWEQQQGMDFAVSACKAKLACSNLAMKVTTECIQNMGGAGYMRENHVERMFRDAKITQVYEGTNEIQRLIISGAIFG</sequence>
<dbReference type="AlphaFoldDB" id="A0A133ZVR9"/>
<dbReference type="FunFam" id="1.10.540.10:FF:000002">
    <property type="entry name" value="Acyl-CoA dehydrogenase FadE19"/>
    <property type="match status" value="1"/>
</dbReference>
<dbReference type="InterPro" id="IPR046373">
    <property type="entry name" value="Acyl-CoA_Oxase/DH_mid-dom_sf"/>
</dbReference>